<protein>
    <submittedName>
        <fullName evidence="1">Uncharacterized protein</fullName>
    </submittedName>
</protein>
<reference evidence="1" key="1">
    <citation type="submission" date="2023-10" db="EMBL/GenBank/DDBJ databases">
        <title>Chromosome-level genome of the transformable northern wattle, Acacia crassicarpa.</title>
        <authorList>
            <person name="Massaro I."/>
            <person name="Sinha N.R."/>
            <person name="Poethig S."/>
            <person name="Leichty A.R."/>
        </authorList>
    </citation>
    <scope>NUCLEOTIDE SEQUENCE</scope>
    <source>
        <strain evidence="1">Acra3RX</strain>
        <tissue evidence="1">Leaf</tissue>
    </source>
</reference>
<accession>A0AAE1M5J3</accession>
<comment type="caution">
    <text evidence="1">The sequence shown here is derived from an EMBL/GenBank/DDBJ whole genome shotgun (WGS) entry which is preliminary data.</text>
</comment>
<dbReference type="Proteomes" id="UP001293593">
    <property type="component" value="Unassembled WGS sequence"/>
</dbReference>
<dbReference type="EMBL" id="JAWXYG010000015">
    <property type="protein sequence ID" value="KAK4253825.1"/>
    <property type="molecule type" value="Genomic_DNA"/>
</dbReference>
<name>A0AAE1M5J3_9FABA</name>
<evidence type="ECO:0000313" key="1">
    <source>
        <dbReference type="EMBL" id="KAK4253825.1"/>
    </source>
</evidence>
<evidence type="ECO:0000313" key="2">
    <source>
        <dbReference type="Proteomes" id="UP001293593"/>
    </source>
</evidence>
<sequence>MVLLYQRNLRIRLQASLSMGNQHSLGMKMMLNDIQKINVLPNTFADEIKKMKALVEELTETRQQMTLDQEMMREHMIKEQEMMKQQML</sequence>
<proteinExistence type="predicted"/>
<keyword evidence="2" id="KW-1185">Reference proteome</keyword>
<organism evidence="1 2">
    <name type="scientific">Acacia crassicarpa</name>
    <name type="common">northern wattle</name>
    <dbReference type="NCBI Taxonomy" id="499986"/>
    <lineage>
        <taxon>Eukaryota</taxon>
        <taxon>Viridiplantae</taxon>
        <taxon>Streptophyta</taxon>
        <taxon>Embryophyta</taxon>
        <taxon>Tracheophyta</taxon>
        <taxon>Spermatophyta</taxon>
        <taxon>Magnoliopsida</taxon>
        <taxon>eudicotyledons</taxon>
        <taxon>Gunneridae</taxon>
        <taxon>Pentapetalae</taxon>
        <taxon>rosids</taxon>
        <taxon>fabids</taxon>
        <taxon>Fabales</taxon>
        <taxon>Fabaceae</taxon>
        <taxon>Caesalpinioideae</taxon>
        <taxon>mimosoid clade</taxon>
        <taxon>Acacieae</taxon>
        <taxon>Acacia</taxon>
    </lineage>
</organism>
<dbReference type="AlphaFoldDB" id="A0AAE1M5J3"/>
<gene>
    <name evidence="1" type="ORF">QN277_010450</name>
</gene>